<organism evidence="1 2">
    <name type="scientific">Phlebia brevispora</name>
    <dbReference type="NCBI Taxonomy" id="194682"/>
    <lineage>
        <taxon>Eukaryota</taxon>
        <taxon>Fungi</taxon>
        <taxon>Dikarya</taxon>
        <taxon>Basidiomycota</taxon>
        <taxon>Agaricomycotina</taxon>
        <taxon>Agaricomycetes</taxon>
        <taxon>Polyporales</taxon>
        <taxon>Meruliaceae</taxon>
        <taxon>Phlebia</taxon>
    </lineage>
</organism>
<name>A0ACC1TDE3_9APHY</name>
<gene>
    <name evidence="1" type="ORF">NM688_g866</name>
</gene>
<reference evidence="1" key="1">
    <citation type="submission" date="2022-07" db="EMBL/GenBank/DDBJ databases">
        <title>Genome Sequence of Phlebia brevispora.</title>
        <authorList>
            <person name="Buettner E."/>
        </authorList>
    </citation>
    <scope>NUCLEOTIDE SEQUENCE</scope>
    <source>
        <strain evidence="1">MPL23</strain>
    </source>
</reference>
<keyword evidence="2" id="KW-1185">Reference proteome</keyword>
<evidence type="ECO:0000313" key="2">
    <source>
        <dbReference type="Proteomes" id="UP001148662"/>
    </source>
</evidence>
<sequence length="924" mass="104480">MRTHSKQHLSSWTRQFEDAEEKRTGQIWPKVAQDAGLKYVSKHRRERILAIASFLADSDYDVVALQELWVFADYEHVRATLARKLPHSKFFYSGALGAGLVVFSRYPILAATVHPYSLNGSPIDVLAGDWFVGKAAASVLLAHPILGQVQVFNTHLFAMGGDEGPDHFKAHRLVNAWEFAKLARQSAEMGRYVIAAGDFNSVPTAPPMVIIRDHASLKDAWVETHKHVQPTSSGIPSPIDAIHMYGVTADSPLNSYSAGKPLESYARKYQGKRLDYVFYRQPSSPPASDKTPHLRCIDTKVLLTEDVPGRDFSYSDHFGLEATFEISLPGADVTNPDETYIPAPAEPLSPSSVLTSVPNPDPVPRYASSSEIITSTLQSLIARYRYATAQARVHLTIFTVCLLLLLAIIVGSAWLPRAWINPIFMILTIFLAWLATTILYIGVRYGRWKVNALTNIMKELEIYLPPVHHCSIHSHRVPLGQGNDPIASEEFTLGTQRRMQIRPRKGAIAHPKIMRPLSLVDVDYPWGHRMLSSVFSSCLISMPDVSGKPFAPHYVPPPATQEDLEWADLAVIDLSKMSTPEGRAELVNTARDAMRDIGFFYVINHGLPREQHDRMIDIADIAFTKVDDDEKKKFEGKLKEDGTYQGYKLRQYWVRLSRCFKTIATDSSTHKHIDNGVQDQIEHYNINKDITKKDHPQALKPFLPEIDDFIRYNHFNVLHPILRLLALGLELPEDTFVNWFGFEAKSDTWLRFMKYFPRSKEEEMKTKNVWLKGHTDFTGVSILWSQPVSGLQMRRPDGSWRWIKHIDDALVINIGDSLDFISGGYYKATIHRVVQPPADQRGLPRLGLFYFCMPDDDVRLVPVQNSPVLEQAGIIRQIDDDKAPTAETLRKGRIQTYGKIKLEKGPEEGTEIQYVAGVMVRHYN</sequence>
<protein>
    <submittedName>
        <fullName evidence="1">Uncharacterized protein</fullName>
    </submittedName>
</protein>
<accession>A0ACC1TDE3</accession>
<dbReference type="EMBL" id="JANHOG010000082">
    <property type="protein sequence ID" value="KAJ3558543.1"/>
    <property type="molecule type" value="Genomic_DNA"/>
</dbReference>
<proteinExistence type="predicted"/>
<evidence type="ECO:0000313" key="1">
    <source>
        <dbReference type="EMBL" id="KAJ3558543.1"/>
    </source>
</evidence>
<dbReference type="Proteomes" id="UP001148662">
    <property type="component" value="Unassembled WGS sequence"/>
</dbReference>
<comment type="caution">
    <text evidence="1">The sequence shown here is derived from an EMBL/GenBank/DDBJ whole genome shotgun (WGS) entry which is preliminary data.</text>
</comment>